<dbReference type="EMBL" id="JAFIRN010000006">
    <property type="protein sequence ID" value="KAG5847770.1"/>
    <property type="molecule type" value="Genomic_DNA"/>
</dbReference>
<sequence length="71" mass="8305">MFTVLWCERSGVREGERHDIDRVFVPRFGEAIRWDHERSRVTTETQEHGSRTSDRLFLSACPPPSALYVDL</sequence>
<accession>A0A9D3RYC8</accession>
<comment type="caution">
    <text evidence="1">The sequence shown here is derived from an EMBL/GenBank/DDBJ whole genome shotgun (WGS) entry which is preliminary data.</text>
</comment>
<gene>
    <name evidence="1" type="ORF">ANANG_G00129730</name>
</gene>
<organism evidence="1 2">
    <name type="scientific">Anguilla anguilla</name>
    <name type="common">European freshwater eel</name>
    <name type="synonym">Muraena anguilla</name>
    <dbReference type="NCBI Taxonomy" id="7936"/>
    <lineage>
        <taxon>Eukaryota</taxon>
        <taxon>Metazoa</taxon>
        <taxon>Chordata</taxon>
        <taxon>Craniata</taxon>
        <taxon>Vertebrata</taxon>
        <taxon>Euteleostomi</taxon>
        <taxon>Actinopterygii</taxon>
        <taxon>Neopterygii</taxon>
        <taxon>Teleostei</taxon>
        <taxon>Anguilliformes</taxon>
        <taxon>Anguillidae</taxon>
        <taxon>Anguilla</taxon>
    </lineage>
</organism>
<keyword evidence="2" id="KW-1185">Reference proteome</keyword>
<name>A0A9D3RYC8_ANGAN</name>
<dbReference type="AlphaFoldDB" id="A0A9D3RYC8"/>
<dbReference type="Proteomes" id="UP001044222">
    <property type="component" value="Chromosome 6"/>
</dbReference>
<evidence type="ECO:0000313" key="1">
    <source>
        <dbReference type="EMBL" id="KAG5847770.1"/>
    </source>
</evidence>
<reference evidence="1" key="1">
    <citation type="submission" date="2021-01" db="EMBL/GenBank/DDBJ databases">
        <title>A chromosome-scale assembly of European eel, Anguilla anguilla.</title>
        <authorList>
            <person name="Henkel C."/>
            <person name="Jong-Raadsen S.A."/>
            <person name="Dufour S."/>
            <person name="Weltzien F.-A."/>
            <person name="Palstra A.P."/>
            <person name="Pelster B."/>
            <person name="Spaink H.P."/>
            <person name="Van Den Thillart G.E."/>
            <person name="Jansen H."/>
            <person name="Zahm M."/>
            <person name="Klopp C."/>
            <person name="Cedric C."/>
            <person name="Louis A."/>
            <person name="Berthelot C."/>
            <person name="Parey E."/>
            <person name="Roest Crollius H."/>
            <person name="Montfort J."/>
            <person name="Robinson-Rechavi M."/>
            <person name="Bucao C."/>
            <person name="Bouchez O."/>
            <person name="Gislard M."/>
            <person name="Lluch J."/>
            <person name="Milhes M."/>
            <person name="Lampietro C."/>
            <person name="Lopez Roques C."/>
            <person name="Donnadieu C."/>
            <person name="Braasch I."/>
            <person name="Desvignes T."/>
            <person name="Postlethwait J."/>
            <person name="Bobe J."/>
            <person name="Guiguen Y."/>
            <person name="Dirks R."/>
        </authorList>
    </citation>
    <scope>NUCLEOTIDE SEQUENCE</scope>
    <source>
        <strain evidence="1">Tag_6206</strain>
        <tissue evidence="1">Liver</tissue>
    </source>
</reference>
<proteinExistence type="predicted"/>
<evidence type="ECO:0000313" key="2">
    <source>
        <dbReference type="Proteomes" id="UP001044222"/>
    </source>
</evidence>
<protein>
    <submittedName>
        <fullName evidence="1">Uncharacterized protein</fullName>
    </submittedName>
</protein>